<dbReference type="Proteomes" id="UP001164746">
    <property type="component" value="Chromosome 2"/>
</dbReference>
<gene>
    <name evidence="2" type="ORF">MAR_030113</name>
</gene>
<dbReference type="InterPro" id="IPR035234">
    <property type="entry name" value="IgGFc-bd_N"/>
</dbReference>
<accession>A0ABY7DMX9</accession>
<reference evidence="2" key="1">
    <citation type="submission" date="2022-11" db="EMBL/GenBank/DDBJ databases">
        <title>Centuries of genome instability and evolution in soft-shell clam transmissible cancer (bioRxiv).</title>
        <authorList>
            <person name="Hart S.F.M."/>
            <person name="Yonemitsu M.A."/>
            <person name="Giersch R.M."/>
            <person name="Beal B.F."/>
            <person name="Arriagada G."/>
            <person name="Davis B.W."/>
            <person name="Ostrander E.A."/>
            <person name="Goff S.P."/>
            <person name="Metzger M.J."/>
        </authorList>
    </citation>
    <scope>NUCLEOTIDE SEQUENCE</scope>
    <source>
        <strain evidence="2">MELC-2E11</strain>
        <tissue evidence="2">Siphon/mantle</tissue>
    </source>
</reference>
<name>A0ABY7DMX9_MYAAR</name>
<proteinExistence type="predicted"/>
<feature type="domain" description="IgGFc-binding protein N-terminal" evidence="1">
    <location>
        <begin position="120"/>
        <end position="207"/>
    </location>
</feature>
<dbReference type="Pfam" id="PF17517">
    <property type="entry name" value="IgGFc_binding"/>
    <property type="match status" value="1"/>
</dbReference>
<evidence type="ECO:0000313" key="3">
    <source>
        <dbReference type="Proteomes" id="UP001164746"/>
    </source>
</evidence>
<evidence type="ECO:0000259" key="1">
    <source>
        <dbReference type="Pfam" id="PF17517"/>
    </source>
</evidence>
<dbReference type="EMBL" id="CP111013">
    <property type="protein sequence ID" value="WAQ97423.1"/>
    <property type="molecule type" value="Genomic_DNA"/>
</dbReference>
<protein>
    <recommendedName>
        <fullName evidence="1">IgGFc-binding protein N-terminal domain-containing protein</fullName>
    </recommendedName>
</protein>
<keyword evidence="3" id="KW-1185">Reference proteome</keyword>
<sequence length="1142" mass="122946">MRRSASGVGGQQTYHVTFLHSPGTASITDVNLGNIKLSKQNYLNANDGTYTLSANACEVNATVSVGSSLHTKVLTMMAPNCSGVIPAAVGVSPSGMRLTVEDNVVVHVNQYSHDDSDWETYLAIPDKHLGSEYYVLTYCAMGGFCQMAITPVEDQTSVTIFFRNGVENMPNCASGSTVLDPVHGTGIPLTLNEGEVFHLESTVDLSGFSPFVIPKAGSAIVRRLDWGMSSVIQTSSPVMILQVMSIDLYNDSTAVVGSPSMLIIPSRKHWKPASSLIFPCNSGTELDSFVLTVTKGNITPGSTTTIQEYQMLDFNIQNNMRVSSDPEGPYQLISNDSVLAYGYCRHTSAYLLDVDWTHNCKRSRSLPGDQVDNDCDGAVDEDTCTPDDLYQRFTVARSDNTNNFYVVGVEGWTTIPFHVQLNPGSIVSLSVVGDEDNGVPLASIIITETSVWTETCSSPPCNTETITPNDMIFTIVVDQTASDTTLPPKYIVVSSLEGKADFKFDIHDKDCSKVYSGDADGLGQMFVVPCNSGNKCEIYVNTADTNAINLTKPDGTQLPVTCETDGSWIRATLQSDIPTDTTMLLLQATVEVSVFALINDTSGQNGVKLIPVDVAGPAYHILPNTTCTVYAHQTELHWRPGDQAQVDVQTYSTKSGSTADPSTAFPLIIRAYEPMLVFCGTPETIGVSAPSVQIPPRDTLGKHHFIPRLSVVVWAKLSIITSADSTVVTIKGDYHKLDTFNAAPGIHTRVMVLDMLYEIEASKPVQVCELSDQLLSGDGKDNDCDGLADEEGACAMSTAPGSVDPDIDGALYEDCLTGTVPTSTISLGVDSTDVQCSTGGGVGGEFIDNFLPVSVNSSTLPVTETSTPASPPPILEDTYPELPIPTTNAGASAMFSTSTSSSSRDTSANATTAEECMQPCYCPCGWVEPKNYTTAEIQQKVAEIQAKLKVPVKDLSATKRKLISAPDYRTAAKAIGYVGVAFLVVSLGSIFLLDVPTLLNDAKMLVENMRNNRFYGKFDSQHCLEIRPMATVDHSLTIQRPMATVDHSLTIQKPMATVDHSLTIQGPMATVDHSLTIQGPMATVDHSLTIQGPMATVDHSLAIQKPMATVDHSLTIQEPIATVIVFIYLYNQQSSNVRYSNR</sequence>
<organism evidence="2 3">
    <name type="scientific">Mya arenaria</name>
    <name type="common">Soft-shell clam</name>
    <dbReference type="NCBI Taxonomy" id="6604"/>
    <lineage>
        <taxon>Eukaryota</taxon>
        <taxon>Metazoa</taxon>
        <taxon>Spiralia</taxon>
        <taxon>Lophotrochozoa</taxon>
        <taxon>Mollusca</taxon>
        <taxon>Bivalvia</taxon>
        <taxon>Autobranchia</taxon>
        <taxon>Heteroconchia</taxon>
        <taxon>Euheterodonta</taxon>
        <taxon>Imparidentia</taxon>
        <taxon>Neoheterodontei</taxon>
        <taxon>Myida</taxon>
        <taxon>Myoidea</taxon>
        <taxon>Myidae</taxon>
        <taxon>Mya</taxon>
    </lineage>
</organism>
<evidence type="ECO:0000313" key="2">
    <source>
        <dbReference type="EMBL" id="WAQ97423.1"/>
    </source>
</evidence>